<evidence type="ECO:0000313" key="2">
    <source>
        <dbReference type="Proteomes" id="UP000054893"/>
    </source>
</evidence>
<protein>
    <submittedName>
        <fullName evidence="1">Uncharacterized protein</fullName>
    </submittedName>
</protein>
<reference evidence="1 2" key="1">
    <citation type="submission" date="2016-01" db="EMBL/GenBank/DDBJ databases">
        <authorList>
            <person name="Oliw E.H."/>
        </authorList>
    </citation>
    <scope>NUCLEOTIDE SEQUENCE [LARGE SCALE GENOMIC DNA]</scope>
    <source>
        <strain evidence="1">LMG 22029</strain>
    </source>
</reference>
<dbReference type="AlphaFoldDB" id="A0A158I214"/>
<organism evidence="1 2">
    <name type="scientific">Caballeronia sordidicola</name>
    <name type="common">Burkholderia sordidicola</name>
    <dbReference type="NCBI Taxonomy" id="196367"/>
    <lineage>
        <taxon>Bacteria</taxon>
        <taxon>Pseudomonadati</taxon>
        <taxon>Pseudomonadota</taxon>
        <taxon>Betaproteobacteria</taxon>
        <taxon>Burkholderiales</taxon>
        <taxon>Burkholderiaceae</taxon>
        <taxon>Caballeronia</taxon>
    </lineage>
</organism>
<proteinExistence type="predicted"/>
<sequence length="34" mass="3569">MTIVTSKGIVAPRALSPIGLQVRWSPLAHLIGVS</sequence>
<dbReference type="Proteomes" id="UP000054893">
    <property type="component" value="Unassembled WGS sequence"/>
</dbReference>
<gene>
    <name evidence="1" type="ORF">AWB64_05274</name>
</gene>
<dbReference type="EMBL" id="FCOC02000023">
    <property type="protein sequence ID" value="SAL50060.1"/>
    <property type="molecule type" value="Genomic_DNA"/>
</dbReference>
<evidence type="ECO:0000313" key="1">
    <source>
        <dbReference type="EMBL" id="SAL50060.1"/>
    </source>
</evidence>
<accession>A0A158I214</accession>
<name>A0A158I214_CABSO</name>